<dbReference type="RefSeq" id="WP_012797213.1">
    <property type="nucleotide sequence ID" value="NC_013165.1"/>
</dbReference>
<feature type="compositionally biased region" description="Polar residues" evidence="1">
    <location>
        <begin position="66"/>
        <end position="80"/>
    </location>
</feature>
<dbReference type="eggNOG" id="COG0797">
    <property type="taxonomic scope" value="Bacteria"/>
</dbReference>
<feature type="region of interest" description="Disordered" evidence="1">
    <location>
        <begin position="56"/>
        <end position="90"/>
    </location>
</feature>
<dbReference type="EMBL" id="CP001684">
    <property type="protein sequence ID" value="ACV21102.1"/>
    <property type="molecule type" value="Genomic_DNA"/>
</dbReference>
<dbReference type="Gene3D" id="2.40.40.10">
    <property type="entry name" value="RlpA-like domain"/>
    <property type="match status" value="1"/>
</dbReference>
<proteinExistence type="predicted"/>
<name>C7N0M4_SLAHD</name>
<sequence length="246" mass="25658">MAQRRAHTKKRSFTLLKLGVAALAVAVVGFGVFSFSTPAVASRSVDLTTIGIGDDVSTVSPDAVDQSASRLQTSDDQGVSDTRDASAARSINVEDPDPVVYISAVDTANPRAVEAAESIGTTDPLPTAPRVLPDVTGEGWQQGLASAYSFADNDDGHGNFGTSVTASGRHISDYGLTVAVPASESWRIGEPVAIVYGETVIITTVTDTGGFAPYGRALDLAPGTYHALGATSCDDWGVRLVYYKFL</sequence>
<organism evidence="2 3">
    <name type="scientific">Slackia heliotrinireducens (strain ATCC 29202 / DSM 20476 / NCTC 11029 / RHS 1)</name>
    <name type="common">Peptococcus heliotrinreducens</name>
    <dbReference type="NCBI Taxonomy" id="471855"/>
    <lineage>
        <taxon>Bacteria</taxon>
        <taxon>Bacillati</taxon>
        <taxon>Actinomycetota</taxon>
        <taxon>Coriobacteriia</taxon>
        <taxon>Eggerthellales</taxon>
        <taxon>Eggerthellaceae</taxon>
        <taxon>Slackia</taxon>
    </lineage>
</organism>
<dbReference type="Proteomes" id="UP000002026">
    <property type="component" value="Chromosome"/>
</dbReference>
<reference evidence="2 3" key="1">
    <citation type="journal article" date="2009" name="Stand. Genomic Sci.">
        <title>Complete genome sequence of Slackia heliotrinireducens type strain (RHS 1).</title>
        <authorList>
            <person name="Pukall R."/>
            <person name="Lapidus A."/>
            <person name="Nolan M."/>
            <person name="Copeland A."/>
            <person name="Glavina Del Rio T."/>
            <person name="Lucas S."/>
            <person name="Chen F."/>
            <person name="Tice H."/>
            <person name="Cheng J.F."/>
            <person name="Chertkov O."/>
            <person name="Bruce D."/>
            <person name="Goodwin L."/>
            <person name="Kuske C."/>
            <person name="Brettin T."/>
            <person name="Detter J.C."/>
            <person name="Han C."/>
            <person name="Pitluck S."/>
            <person name="Pati A."/>
            <person name="Mavrommatis K."/>
            <person name="Ivanova N."/>
            <person name="Ovchinnikova G."/>
            <person name="Chen A."/>
            <person name="Palaniappan K."/>
            <person name="Schneider S."/>
            <person name="Rohde M."/>
            <person name="Chain P."/>
            <person name="D'haeseleer P."/>
            <person name="Goker M."/>
            <person name="Bristow J."/>
            <person name="Eisen J.A."/>
            <person name="Markowitz V."/>
            <person name="Kyrpides N.C."/>
            <person name="Klenk H.P."/>
            <person name="Hugenholtz P."/>
        </authorList>
    </citation>
    <scope>NUCLEOTIDE SEQUENCE [LARGE SCALE GENOMIC DNA]</scope>
    <source>
        <strain evidence="3">ATCC 29202 / DSM 20476 / NCTC 11029 / RHS 1</strain>
    </source>
</reference>
<keyword evidence="3" id="KW-1185">Reference proteome</keyword>
<dbReference type="AlphaFoldDB" id="C7N0M4"/>
<evidence type="ECO:0000313" key="3">
    <source>
        <dbReference type="Proteomes" id="UP000002026"/>
    </source>
</evidence>
<accession>C7N0M4</accession>
<evidence type="ECO:0000256" key="1">
    <source>
        <dbReference type="SAM" id="MobiDB-lite"/>
    </source>
</evidence>
<gene>
    <name evidence="2" type="ordered locus">Shel_00270</name>
</gene>
<dbReference type="HOGENOM" id="CLU_1128462_0_0_11"/>
<protein>
    <submittedName>
        <fullName evidence="2">Uncharacterized protein</fullName>
    </submittedName>
</protein>
<evidence type="ECO:0000313" key="2">
    <source>
        <dbReference type="EMBL" id="ACV21102.1"/>
    </source>
</evidence>
<dbReference type="InterPro" id="IPR036908">
    <property type="entry name" value="RlpA-like_sf"/>
</dbReference>
<dbReference type="KEGG" id="shi:Shel_00270"/>
<dbReference type="STRING" id="471855.Shel_00270"/>